<evidence type="ECO:0000259" key="1">
    <source>
        <dbReference type="SMART" id="SM01126"/>
    </source>
</evidence>
<evidence type="ECO:0000313" key="3">
    <source>
        <dbReference type="WBParaSite" id="TMUE_0000001487.1"/>
    </source>
</evidence>
<dbReference type="WBParaSite" id="TMUE_0000001487.1">
    <property type="protein sequence ID" value="TMUE_0000001487.1"/>
    <property type="gene ID" value="WBGene00297379"/>
</dbReference>
<keyword evidence="2" id="KW-1185">Reference proteome</keyword>
<dbReference type="PANTHER" id="PTHR47163">
    <property type="entry name" value="DDE_TNP_IS1595 DOMAIN-CONTAINING PROTEIN"/>
    <property type="match status" value="1"/>
</dbReference>
<dbReference type="AlphaFoldDB" id="A0A5S6Q3F2"/>
<sequence>MAIRWRGNGRHATWRCSRKVCRKEVTVRKGTWLEDTQLELRKVVMFLFFWSQERTSVKFCQRSLGMSKSASIEWNSSIRQIISRSFPRRQIVLGGPGRTVDVDESVFSKRKFNRGRYRPQQWVFGAVCRQTKECFMVPVPDRSSRTLLPLIRQHIASGSTIVSDEWRAYAALSSMGYAHLRVNHSANFVDPRTGAHTQTIESMWAQAKRRNKVRCGTRRTVLQSYLDEFMWRRRLRPHEDPFVKIVHLIASTSPPT</sequence>
<name>A0A5S6Q3F2_TRIMR</name>
<dbReference type="PANTHER" id="PTHR47163:SF2">
    <property type="entry name" value="SI:DKEY-17M8.2"/>
    <property type="match status" value="1"/>
</dbReference>
<proteinExistence type="predicted"/>
<dbReference type="Proteomes" id="UP000046395">
    <property type="component" value="Unassembled WGS sequence"/>
</dbReference>
<dbReference type="NCBIfam" id="NF033547">
    <property type="entry name" value="transpos_IS1595"/>
    <property type="match status" value="1"/>
</dbReference>
<organism evidence="2 3">
    <name type="scientific">Trichuris muris</name>
    <name type="common">Mouse whipworm</name>
    <dbReference type="NCBI Taxonomy" id="70415"/>
    <lineage>
        <taxon>Eukaryota</taxon>
        <taxon>Metazoa</taxon>
        <taxon>Ecdysozoa</taxon>
        <taxon>Nematoda</taxon>
        <taxon>Enoplea</taxon>
        <taxon>Dorylaimia</taxon>
        <taxon>Trichinellida</taxon>
        <taxon>Trichuridae</taxon>
        <taxon>Trichuris</taxon>
    </lineage>
</organism>
<reference evidence="3" key="1">
    <citation type="submission" date="2019-12" db="UniProtKB">
        <authorList>
            <consortium name="WormBaseParasite"/>
        </authorList>
    </citation>
    <scope>IDENTIFICATION</scope>
</reference>
<evidence type="ECO:0000313" key="2">
    <source>
        <dbReference type="Proteomes" id="UP000046395"/>
    </source>
</evidence>
<dbReference type="InterPro" id="IPR024445">
    <property type="entry name" value="Tnp_ISXO2-like"/>
</dbReference>
<dbReference type="Pfam" id="PF12762">
    <property type="entry name" value="DDE_Tnp_IS1595"/>
    <property type="match status" value="1"/>
</dbReference>
<dbReference type="InterPro" id="IPR053164">
    <property type="entry name" value="IS1016-like_transposase"/>
</dbReference>
<accession>A0A5S6Q3F2</accession>
<dbReference type="STRING" id="70415.A0A5S6Q3F2"/>
<feature type="domain" description="ISXO2-like transposase" evidence="1">
    <location>
        <begin position="92"/>
        <end position="234"/>
    </location>
</feature>
<protein>
    <submittedName>
        <fullName evidence="3">DDE_Tnp_IS1595 domain-containing protein</fullName>
    </submittedName>
</protein>
<dbReference type="SMART" id="SM01126">
    <property type="entry name" value="DDE_Tnp_IS1595"/>
    <property type="match status" value="1"/>
</dbReference>